<keyword evidence="1" id="KW-0732">Signal</keyword>
<dbReference type="InterPro" id="IPR005183">
    <property type="entry name" value="DUF305_CopM-like"/>
</dbReference>
<name>A0A401Z6G8_9ACTN</name>
<dbReference type="Proteomes" id="UP000286931">
    <property type="component" value="Unassembled WGS sequence"/>
</dbReference>
<dbReference type="PANTHER" id="PTHR36933:SF1">
    <property type="entry name" value="SLL0788 PROTEIN"/>
    <property type="match status" value="1"/>
</dbReference>
<dbReference type="AlphaFoldDB" id="A0A401Z6G8"/>
<organism evidence="3 4">
    <name type="scientific">Embleya hyalina</name>
    <dbReference type="NCBI Taxonomy" id="516124"/>
    <lineage>
        <taxon>Bacteria</taxon>
        <taxon>Bacillati</taxon>
        <taxon>Actinomycetota</taxon>
        <taxon>Actinomycetes</taxon>
        <taxon>Kitasatosporales</taxon>
        <taxon>Streptomycetaceae</taxon>
        <taxon>Embleya</taxon>
    </lineage>
</organism>
<dbReference type="PANTHER" id="PTHR36933">
    <property type="entry name" value="SLL0788 PROTEIN"/>
    <property type="match status" value="1"/>
</dbReference>
<evidence type="ECO:0000313" key="3">
    <source>
        <dbReference type="EMBL" id="GCE02451.1"/>
    </source>
</evidence>
<accession>A0A401Z6G8</accession>
<feature type="signal peptide" evidence="1">
    <location>
        <begin position="1"/>
        <end position="34"/>
    </location>
</feature>
<feature type="domain" description="DUF305" evidence="2">
    <location>
        <begin position="79"/>
        <end position="220"/>
    </location>
</feature>
<feature type="chain" id="PRO_5038443759" description="DUF305 domain-containing protein" evidence="1">
    <location>
        <begin position="35"/>
        <end position="239"/>
    </location>
</feature>
<gene>
    <name evidence="3" type="ORF">EHYA_10228</name>
</gene>
<dbReference type="EMBL" id="BIFH01000065">
    <property type="protein sequence ID" value="GCE02451.1"/>
    <property type="molecule type" value="Genomic_DNA"/>
</dbReference>
<dbReference type="Gene3D" id="1.20.1260.10">
    <property type="match status" value="1"/>
</dbReference>
<evidence type="ECO:0000256" key="1">
    <source>
        <dbReference type="SAM" id="SignalP"/>
    </source>
</evidence>
<evidence type="ECO:0000259" key="2">
    <source>
        <dbReference type="Pfam" id="PF03713"/>
    </source>
</evidence>
<evidence type="ECO:0000313" key="4">
    <source>
        <dbReference type="Proteomes" id="UP000286931"/>
    </source>
</evidence>
<protein>
    <recommendedName>
        <fullName evidence="2">DUF305 domain-containing protein</fullName>
    </recommendedName>
</protein>
<reference evidence="3 4" key="1">
    <citation type="submission" date="2018-12" db="EMBL/GenBank/DDBJ databases">
        <title>Draft genome sequence of Embleya hyalina NBRC 13850T.</title>
        <authorList>
            <person name="Komaki H."/>
            <person name="Hosoyama A."/>
            <person name="Kimura A."/>
            <person name="Ichikawa N."/>
            <person name="Tamura T."/>
        </authorList>
    </citation>
    <scope>NUCLEOTIDE SEQUENCE [LARGE SCALE GENOMIC DNA]</scope>
    <source>
        <strain evidence="3 4">NBRC 13850</strain>
    </source>
</reference>
<dbReference type="Pfam" id="PF03713">
    <property type="entry name" value="DUF305"/>
    <property type="match status" value="1"/>
</dbReference>
<proteinExistence type="predicted"/>
<dbReference type="InterPro" id="IPR012347">
    <property type="entry name" value="Ferritin-like"/>
</dbReference>
<keyword evidence="4" id="KW-1185">Reference proteome</keyword>
<sequence>MKRSTRSCTRSRTGTRTRSLALTAAVLSGALVLAACGSDDKDKSSAKASTSAPAPAAASAPASASASAPASAGAFNDADVMFAQMMIPHHEQAVEMAKEAPAKGADPEVKKLAATIEAAQAPEIKLMKGWLTTWGKPTSAPGGMNHGGGMMSEADMTMFKASTGADFDRRFLTMMIEHHNGAIAMAETELAQGVDPAARKLAEQIKSSQATEVQQMRQLLTTKGGGAAPSSPSMPGMNH</sequence>
<dbReference type="OrthoDB" id="26872at2"/>
<dbReference type="RefSeq" id="WP_126643943.1">
    <property type="nucleotide sequence ID" value="NZ_BIFH01000065.1"/>
</dbReference>
<comment type="caution">
    <text evidence="3">The sequence shown here is derived from an EMBL/GenBank/DDBJ whole genome shotgun (WGS) entry which is preliminary data.</text>
</comment>